<evidence type="ECO:0000256" key="3">
    <source>
        <dbReference type="SAM" id="MobiDB-lite"/>
    </source>
</evidence>
<reference evidence="5 6" key="1">
    <citation type="submission" date="2023-01" db="EMBL/GenBank/DDBJ databases">
        <title>Analysis of 21 Apiospora genomes using comparative genomics revels a genus with tremendous synthesis potential of carbohydrate active enzymes and secondary metabolites.</title>
        <authorList>
            <person name="Sorensen T."/>
        </authorList>
    </citation>
    <scope>NUCLEOTIDE SEQUENCE [LARGE SCALE GENOMIC DNA]</scope>
    <source>
        <strain evidence="5 6">CBS 114990</strain>
    </source>
</reference>
<sequence>MSLSTFGAESISIYEAATKCREAFLPCLVFANLMNLEWAENRLADFNLWANGVGAFTGNRASLDERLSRDPDTRGIIVHVLGLLHGCIQQCQNLAESSTSGSPAPASSGDQTGAFSSPTTLYRSFSPFSDISSDSEPTARLNDDADGSTALAAAMRDVEQLINQLARLSVAIRSAGTASRFRKADKLYNPDDYSDLRTYLENIIKARPPGLNGGNLIISKSEITPSQNRLVEANLRRRNRFVYAMRHARKLAMAAPELPEKTSLVLEPPGTNISNTVPVSIPKMEIPDVGNMAPAFTETNASSLGTLPPVLPAKAPPSRATMTQITSTAAKVAYPKPPRVKMGLHQFKCPCCCQTLPLLYQERTQWNTPGTVPRLFTTVDGLTEHIRASHSDAVSEEHIAAAISAALRPAPFGISRCPLCDATGTSDSDVLFDHIAEHVHSFSLQSLPWPDDVHCGEYFLQNGYFDDNSDNASQQYNVSSFSDRDSEGLPSLGDMSDTAVTTLQISEEEAFPAGGGLDTGTDMEPGTEPDTELQDDVVFQARTLYDYEATEEGELSFRKGDMLSITKAAYRDWWEAIDSEKHTGIVPDNYLEKIYHLSAESVHADIMRDIELYGSNKNAEHLLNLVGLSEYTDEMLDEMRTTYRSFKDLEPKLLKARGQCEGRHRLWQSLLQKCDRAAEEYKASQAQKPGTDVAASSQLTS</sequence>
<dbReference type="SMART" id="SM00326">
    <property type="entry name" value="SH3"/>
    <property type="match status" value="1"/>
</dbReference>
<dbReference type="PANTHER" id="PTHR35391">
    <property type="entry name" value="C2H2-TYPE DOMAIN-CONTAINING PROTEIN-RELATED"/>
    <property type="match status" value="1"/>
</dbReference>
<evidence type="ECO:0000259" key="4">
    <source>
        <dbReference type="PROSITE" id="PS50002"/>
    </source>
</evidence>
<dbReference type="GeneID" id="92049016"/>
<dbReference type="PRINTS" id="PR00452">
    <property type="entry name" value="SH3DOMAIN"/>
</dbReference>
<protein>
    <recommendedName>
        <fullName evidence="4">SH3 domain-containing protein</fullName>
    </recommendedName>
</protein>
<dbReference type="InterPro" id="IPR036028">
    <property type="entry name" value="SH3-like_dom_sf"/>
</dbReference>
<dbReference type="InterPro" id="IPR001452">
    <property type="entry name" value="SH3_domain"/>
</dbReference>
<feature type="region of interest" description="Disordered" evidence="3">
    <location>
        <begin position="681"/>
        <end position="701"/>
    </location>
</feature>
<dbReference type="Gene3D" id="2.30.30.40">
    <property type="entry name" value="SH3 Domains"/>
    <property type="match status" value="1"/>
</dbReference>
<dbReference type="RefSeq" id="XP_066665246.1">
    <property type="nucleotide sequence ID" value="XM_066815956.1"/>
</dbReference>
<evidence type="ECO:0000313" key="6">
    <source>
        <dbReference type="Proteomes" id="UP001433268"/>
    </source>
</evidence>
<dbReference type="Proteomes" id="UP001433268">
    <property type="component" value="Unassembled WGS sequence"/>
</dbReference>
<dbReference type="SUPFAM" id="SSF50044">
    <property type="entry name" value="SH3-domain"/>
    <property type="match status" value="1"/>
</dbReference>
<dbReference type="Pfam" id="PF00018">
    <property type="entry name" value="SH3_1"/>
    <property type="match status" value="1"/>
</dbReference>
<feature type="compositionally biased region" description="Polar residues" evidence="3">
    <location>
        <begin position="684"/>
        <end position="701"/>
    </location>
</feature>
<name>A0ABR1VJN7_9PEZI</name>
<keyword evidence="6" id="KW-1185">Reference proteome</keyword>
<accession>A0ABR1VJN7</accession>
<dbReference type="PROSITE" id="PS50002">
    <property type="entry name" value="SH3"/>
    <property type="match status" value="1"/>
</dbReference>
<feature type="domain" description="SH3" evidence="4">
    <location>
        <begin position="536"/>
        <end position="596"/>
    </location>
</feature>
<gene>
    <name evidence="5" type="ORF">PG997_011641</name>
</gene>
<comment type="caution">
    <text evidence="5">The sequence shown here is derived from an EMBL/GenBank/DDBJ whole genome shotgun (WGS) entry which is preliminary data.</text>
</comment>
<keyword evidence="1 2" id="KW-0728">SH3 domain</keyword>
<evidence type="ECO:0000256" key="1">
    <source>
        <dbReference type="ARBA" id="ARBA00022443"/>
    </source>
</evidence>
<evidence type="ECO:0000256" key="2">
    <source>
        <dbReference type="PROSITE-ProRule" id="PRU00192"/>
    </source>
</evidence>
<dbReference type="CDD" id="cd00174">
    <property type="entry name" value="SH3"/>
    <property type="match status" value="1"/>
</dbReference>
<dbReference type="EMBL" id="JAQQWN010000008">
    <property type="protein sequence ID" value="KAK8071438.1"/>
    <property type="molecule type" value="Genomic_DNA"/>
</dbReference>
<proteinExistence type="predicted"/>
<evidence type="ECO:0000313" key="5">
    <source>
        <dbReference type="EMBL" id="KAK8071438.1"/>
    </source>
</evidence>
<organism evidence="5 6">
    <name type="scientific">Apiospora hydei</name>
    <dbReference type="NCBI Taxonomy" id="1337664"/>
    <lineage>
        <taxon>Eukaryota</taxon>
        <taxon>Fungi</taxon>
        <taxon>Dikarya</taxon>
        <taxon>Ascomycota</taxon>
        <taxon>Pezizomycotina</taxon>
        <taxon>Sordariomycetes</taxon>
        <taxon>Xylariomycetidae</taxon>
        <taxon>Amphisphaeriales</taxon>
        <taxon>Apiosporaceae</taxon>
        <taxon>Apiospora</taxon>
    </lineage>
</organism>
<dbReference type="PANTHER" id="PTHR35391:SF7">
    <property type="entry name" value="C2H2-TYPE DOMAIN-CONTAINING PROTEIN"/>
    <property type="match status" value="1"/>
</dbReference>